<feature type="transmembrane region" description="Helical" evidence="8">
    <location>
        <begin position="294"/>
        <end position="312"/>
    </location>
</feature>
<dbReference type="CDD" id="cd17321">
    <property type="entry name" value="MFS_MMR_MDR_like"/>
    <property type="match status" value="1"/>
</dbReference>
<comment type="caution">
    <text evidence="10">The sequence shown here is derived from an EMBL/GenBank/DDBJ whole genome shotgun (WGS) entry which is preliminary data.</text>
</comment>
<dbReference type="Proteomes" id="UP000472335">
    <property type="component" value="Unassembled WGS sequence"/>
</dbReference>
<evidence type="ECO:0000256" key="8">
    <source>
        <dbReference type="SAM" id="Phobius"/>
    </source>
</evidence>
<feature type="transmembrane region" description="Helical" evidence="8">
    <location>
        <begin position="156"/>
        <end position="175"/>
    </location>
</feature>
<protein>
    <submittedName>
        <fullName evidence="10">MFS transporter</fullName>
    </submittedName>
</protein>
<dbReference type="PROSITE" id="PS50850">
    <property type="entry name" value="MFS"/>
    <property type="match status" value="1"/>
</dbReference>
<dbReference type="PRINTS" id="PR01036">
    <property type="entry name" value="TCRTETB"/>
</dbReference>
<dbReference type="GO" id="GO:0005886">
    <property type="term" value="C:plasma membrane"/>
    <property type="evidence" value="ECO:0007669"/>
    <property type="project" value="UniProtKB-SubCell"/>
</dbReference>
<feature type="transmembrane region" description="Helical" evidence="8">
    <location>
        <begin position="127"/>
        <end position="150"/>
    </location>
</feature>
<keyword evidence="2" id="KW-0813">Transport</keyword>
<evidence type="ECO:0000256" key="2">
    <source>
        <dbReference type="ARBA" id="ARBA00022448"/>
    </source>
</evidence>
<keyword evidence="7" id="KW-0046">Antibiotic resistance</keyword>
<evidence type="ECO:0000313" key="11">
    <source>
        <dbReference type="Proteomes" id="UP000472335"/>
    </source>
</evidence>
<dbReference type="InterPro" id="IPR036259">
    <property type="entry name" value="MFS_trans_sf"/>
</dbReference>
<feature type="transmembrane region" description="Helical" evidence="8">
    <location>
        <begin position="35"/>
        <end position="58"/>
    </location>
</feature>
<keyword evidence="5 8" id="KW-1133">Transmembrane helix</keyword>
<dbReference type="PANTHER" id="PTHR42718">
    <property type="entry name" value="MAJOR FACILITATOR SUPERFAMILY MULTIDRUG TRANSPORTER MFSC"/>
    <property type="match status" value="1"/>
</dbReference>
<dbReference type="Pfam" id="PF07690">
    <property type="entry name" value="MFS_1"/>
    <property type="match status" value="1"/>
</dbReference>
<keyword evidence="4 8" id="KW-0812">Transmembrane</keyword>
<dbReference type="AlphaFoldDB" id="A0A6G4V182"/>
<dbReference type="InterPro" id="IPR011701">
    <property type="entry name" value="MFS"/>
</dbReference>
<dbReference type="Gene3D" id="1.20.1720.10">
    <property type="entry name" value="Multidrug resistance protein D"/>
    <property type="match status" value="1"/>
</dbReference>
<dbReference type="SUPFAM" id="SSF103473">
    <property type="entry name" value="MFS general substrate transporter"/>
    <property type="match status" value="1"/>
</dbReference>
<feature type="transmembrane region" description="Helical" evidence="8">
    <location>
        <begin position="187"/>
        <end position="208"/>
    </location>
</feature>
<evidence type="ECO:0000313" key="10">
    <source>
        <dbReference type="EMBL" id="NGO07808.1"/>
    </source>
</evidence>
<dbReference type="GO" id="GO:0022857">
    <property type="term" value="F:transmembrane transporter activity"/>
    <property type="evidence" value="ECO:0007669"/>
    <property type="project" value="InterPro"/>
</dbReference>
<evidence type="ECO:0000259" key="9">
    <source>
        <dbReference type="PROSITE" id="PS50850"/>
    </source>
</evidence>
<feature type="transmembrane region" description="Helical" evidence="8">
    <location>
        <begin position="429"/>
        <end position="448"/>
    </location>
</feature>
<sequence>MRRLLVVLVPAMLLNITAADMVSLVLPRISEQFTASTAQVAWVVTAFLLMFAVGVPFYGRIADRFSLRRLFSLVLTVFAAGSLISALSPSLPVLVFGRIVMGIGGAAVPVLAIVAVMRLLPGDKAAVGVGFITAAAGVGTAAGPAVGGIVGQFLGWPALFWIMTVGAIVLIPATRRAITDQPPGNHTAFDLAGGVLLGLAAGLLLFGVTRSEGAGFSDPSSWGTILAGLVSAVLFAWRNRVAAHPFVPPSLFANRAYVAAVLTVFLAMVANLATLVLVPVLIIDVNGLTPGQGSLVMIPGGVALALLAPWAGRIGAQGSHAYGVLVAGLAVMGLSTLFLSTVAAGASPVLVGLAVLGLDAGFAFVITLTTGAVSSILPPQHVGVGVGLFQGAQFLGAGTGPALLGALLTAREANGSDAVNPLYANDAPAYSDVFLSLTLIVVLSAIAAHKLRRVWSTRAATPTPETAEQAR</sequence>
<evidence type="ECO:0000256" key="7">
    <source>
        <dbReference type="ARBA" id="ARBA00023251"/>
    </source>
</evidence>
<keyword evidence="3" id="KW-1003">Cell membrane</keyword>
<evidence type="ECO:0000256" key="6">
    <source>
        <dbReference type="ARBA" id="ARBA00023136"/>
    </source>
</evidence>
<dbReference type="PANTHER" id="PTHR42718:SF46">
    <property type="entry name" value="BLR6921 PROTEIN"/>
    <property type="match status" value="1"/>
</dbReference>
<dbReference type="InterPro" id="IPR020846">
    <property type="entry name" value="MFS_dom"/>
</dbReference>
<evidence type="ECO:0000256" key="3">
    <source>
        <dbReference type="ARBA" id="ARBA00022475"/>
    </source>
</evidence>
<proteinExistence type="predicted"/>
<keyword evidence="11" id="KW-1185">Reference proteome</keyword>
<evidence type="ECO:0000256" key="1">
    <source>
        <dbReference type="ARBA" id="ARBA00004651"/>
    </source>
</evidence>
<evidence type="ECO:0000256" key="5">
    <source>
        <dbReference type="ARBA" id="ARBA00022989"/>
    </source>
</evidence>
<feature type="transmembrane region" description="Helical" evidence="8">
    <location>
        <begin position="257"/>
        <end position="282"/>
    </location>
</feature>
<evidence type="ECO:0000256" key="4">
    <source>
        <dbReference type="ARBA" id="ARBA00022692"/>
    </source>
</evidence>
<feature type="transmembrane region" description="Helical" evidence="8">
    <location>
        <begin position="324"/>
        <end position="344"/>
    </location>
</feature>
<feature type="transmembrane region" description="Helical" evidence="8">
    <location>
        <begin position="70"/>
        <end position="87"/>
    </location>
</feature>
<dbReference type="Gene3D" id="1.20.1250.20">
    <property type="entry name" value="MFS general substrate transporter like domains"/>
    <property type="match status" value="1"/>
</dbReference>
<gene>
    <name evidence="10" type="ORF">G5C60_09095</name>
</gene>
<dbReference type="EMBL" id="JAAKZY010000020">
    <property type="protein sequence ID" value="NGO07808.1"/>
    <property type="molecule type" value="Genomic_DNA"/>
</dbReference>
<feature type="transmembrane region" description="Helical" evidence="8">
    <location>
        <begin position="99"/>
        <end position="120"/>
    </location>
</feature>
<name>A0A6G4V182_9ACTN</name>
<keyword evidence="6 8" id="KW-0472">Membrane</keyword>
<dbReference type="GO" id="GO:0046677">
    <property type="term" value="P:response to antibiotic"/>
    <property type="evidence" value="ECO:0007669"/>
    <property type="project" value="UniProtKB-KW"/>
</dbReference>
<feature type="transmembrane region" description="Helical" evidence="8">
    <location>
        <begin position="385"/>
        <end position="409"/>
    </location>
</feature>
<reference evidence="10 11" key="1">
    <citation type="submission" date="2020-02" db="EMBL/GenBank/DDBJ databases">
        <title>Whole-genome analyses of novel actinobacteria.</title>
        <authorList>
            <person name="Sahin N."/>
            <person name="Gencbay T."/>
        </authorList>
    </citation>
    <scope>NUCLEOTIDE SEQUENCE [LARGE SCALE GENOMIC DNA]</scope>
    <source>
        <strain evidence="10 11">HC44</strain>
    </source>
</reference>
<feature type="transmembrane region" description="Helical" evidence="8">
    <location>
        <begin position="350"/>
        <end position="373"/>
    </location>
</feature>
<comment type="subcellular location">
    <subcellularLocation>
        <location evidence="1">Cell membrane</location>
        <topology evidence="1">Multi-pass membrane protein</topology>
    </subcellularLocation>
</comment>
<organism evidence="10 11">
    <name type="scientific">Streptomyces scabichelini</name>
    <dbReference type="NCBI Taxonomy" id="2711217"/>
    <lineage>
        <taxon>Bacteria</taxon>
        <taxon>Bacillati</taxon>
        <taxon>Actinomycetota</taxon>
        <taxon>Actinomycetes</taxon>
        <taxon>Kitasatosporales</taxon>
        <taxon>Streptomycetaceae</taxon>
        <taxon>Streptomyces</taxon>
    </lineage>
</organism>
<feature type="domain" description="Major facilitator superfamily (MFS) profile" evidence="9">
    <location>
        <begin position="4"/>
        <end position="456"/>
    </location>
</feature>
<accession>A0A6G4V182</accession>
<feature type="transmembrane region" description="Helical" evidence="8">
    <location>
        <begin position="220"/>
        <end position="237"/>
    </location>
</feature>